<dbReference type="SUPFAM" id="SSF53474">
    <property type="entry name" value="alpha/beta-Hydrolases"/>
    <property type="match status" value="1"/>
</dbReference>
<dbReference type="RefSeq" id="WP_193921349.1">
    <property type="nucleotide sequence ID" value="NZ_JADEXS020000001.1"/>
</dbReference>
<accession>A0A8J6ZYZ4</accession>
<evidence type="ECO:0000259" key="2">
    <source>
        <dbReference type="Pfam" id="PF12146"/>
    </source>
</evidence>
<comment type="caution">
    <text evidence="3">The sequence shown here is derived from an EMBL/GenBank/DDBJ whole genome shotgun (WGS) entry which is preliminary data.</text>
</comment>
<dbReference type="Pfam" id="PF12146">
    <property type="entry name" value="Hydrolase_4"/>
    <property type="match status" value="1"/>
</dbReference>
<proteinExistence type="predicted"/>
<keyword evidence="1" id="KW-1133">Transmembrane helix</keyword>
<keyword evidence="4" id="KW-1185">Reference proteome</keyword>
<feature type="transmembrane region" description="Helical" evidence="1">
    <location>
        <begin position="20"/>
        <end position="36"/>
    </location>
</feature>
<evidence type="ECO:0000256" key="1">
    <source>
        <dbReference type="SAM" id="Phobius"/>
    </source>
</evidence>
<dbReference type="AlphaFoldDB" id="A0A8J6ZYZ4"/>
<evidence type="ECO:0000313" key="4">
    <source>
        <dbReference type="Proteomes" id="UP000622533"/>
    </source>
</evidence>
<dbReference type="PANTHER" id="PTHR12277">
    <property type="entry name" value="ALPHA/BETA HYDROLASE DOMAIN-CONTAINING PROTEIN"/>
    <property type="match status" value="1"/>
</dbReference>
<name>A0A8J6ZYZ4_DESMC</name>
<dbReference type="Gene3D" id="3.40.50.1820">
    <property type="entry name" value="alpha/beta hydrolase"/>
    <property type="match status" value="1"/>
</dbReference>
<dbReference type="GO" id="GO:0016787">
    <property type="term" value="F:hydrolase activity"/>
    <property type="evidence" value="ECO:0007669"/>
    <property type="project" value="UniProtKB-KW"/>
</dbReference>
<sequence>MNKKQLLKIIIGDFTWQRLMKSIFFIYIFFAVYVYFRADSMIFLPQSSSYQDSQEIIKLISNDNTKISARYLFNPQADYTILYAHGNAEDLGNIKQTLEQLHAWGFSVLSYDYRGYGTSEGIPTENNAYQDIDSAYNYLTKDLKISPQKIIVWGRSVGGGSAVNLAARRPVAGLIIESTFISAFQVIVPFRILPFDKFSNLDKIKNINCPVLVVHGKIDEIIPFSHGEKLFAAASSPKLSLWIEEASHNDLFWVAGDQYQTTLNKFIKVLKKNSEFTSQN</sequence>
<dbReference type="PANTHER" id="PTHR12277:SF81">
    <property type="entry name" value="PROTEIN ABHD13"/>
    <property type="match status" value="1"/>
</dbReference>
<reference evidence="3" key="1">
    <citation type="submission" date="2020-10" db="EMBL/GenBank/DDBJ databases">
        <authorList>
            <person name="Castelo-Branco R."/>
            <person name="Eusebio N."/>
            <person name="Adriana R."/>
            <person name="Vieira A."/>
            <person name="Brugerolle De Fraissinette N."/>
            <person name="Rezende De Castro R."/>
            <person name="Schneider M.P."/>
            <person name="Vasconcelos V."/>
            <person name="Leao P.N."/>
        </authorList>
    </citation>
    <scope>NUCLEOTIDE SEQUENCE</scope>
    <source>
        <strain evidence="3">LEGE 12446</strain>
    </source>
</reference>
<keyword evidence="3" id="KW-0378">Hydrolase</keyword>
<dbReference type="EMBL" id="JADEXS010000508">
    <property type="protein sequence ID" value="MBE9025943.1"/>
    <property type="molecule type" value="Genomic_DNA"/>
</dbReference>
<keyword evidence="1" id="KW-0812">Transmembrane</keyword>
<feature type="domain" description="Serine aminopeptidase S33" evidence="2">
    <location>
        <begin position="77"/>
        <end position="182"/>
    </location>
</feature>
<dbReference type="InterPro" id="IPR029058">
    <property type="entry name" value="AB_hydrolase_fold"/>
</dbReference>
<dbReference type="Proteomes" id="UP000622533">
    <property type="component" value="Unassembled WGS sequence"/>
</dbReference>
<keyword evidence="1" id="KW-0472">Membrane</keyword>
<dbReference type="InterPro" id="IPR022742">
    <property type="entry name" value="Hydrolase_4"/>
</dbReference>
<protein>
    <submittedName>
        <fullName evidence="3">Alpha/beta hydrolase</fullName>
    </submittedName>
</protein>
<evidence type="ECO:0000313" key="3">
    <source>
        <dbReference type="EMBL" id="MBE9025943.1"/>
    </source>
</evidence>
<organism evidence="3 4">
    <name type="scientific">Desmonostoc muscorum LEGE 12446</name>
    <dbReference type="NCBI Taxonomy" id="1828758"/>
    <lineage>
        <taxon>Bacteria</taxon>
        <taxon>Bacillati</taxon>
        <taxon>Cyanobacteriota</taxon>
        <taxon>Cyanophyceae</taxon>
        <taxon>Nostocales</taxon>
        <taxon>Nostocaceae</taxon>
        <taxon>Desmonostoc</taxon>
    </lineage>
</organism>
<gene>
    <name evidence="3" type="ORF">IQ276_27055</name>
</gene>